<evidence type="ECO:0000256" key="1">
    <source>
        <dbReference type="SAM" id="MobiDB-lite"/>
    </source>
</evidence>
<dbReference type="Pfam" id="PF26176">
    <property type="entry name" value="zf_C2H2_17_2"/>
    <property type="match status" value="1"/>
</dbReference>
<gene>
    <name evidence="3" type="ORF">L228DRAFT_121156</name>
</gene>
<reference evidence="3 4" key="1">
    <citation type="journal article" date="2016" name="Fungal Biol.">
        <title>The genome of Xylona heveae provides a window into fungal endophytism.</title>
        <authorList>
            <person name="Gazis R."/>
            <person name="Kuo A."/>
            <person name="Riley R."/>
            <person name="LaButti K."/>
            <person name="Lipzen A."/>
            <person name="Lin J."/>
            <person name="Amirebrahimi M."/>
            <person name="Hesse C.N."/>
            <person name="Spatafora J.W."/>
            <person name="Henrissat B."/>
            <person name="Hainaut M."/>
            <person name="Grigoriev I.V."/>
            <person name="Hibbett D.S."/>
        </authorList>
    </citation>
    <scope>NUCLEOTIDE SEQUENCE [LARGE SCALE GENOMIC DNA]</scope>
    <source>
        <strain evidence="3 4">TC161</strain>
    </source>
</reference>
<feature type="compositionally biased region" description="Low complexity" evidence="1">
    <location>
        <begin position="43"/>
        <end position="59"/>
    </location>
</feature>
<dbReference type="EMBL" id="KV407457">
    <property type="protein sequence ID" value="KZF23629.1"/>
    <property type="molecule type" value="Genomic_DNA"/>
</dbReference>
<feature type="domain" description="C2H2-domain containing protein second zinc finger" evidence="2">
    <location>
        <begin position="8"/>
        <end position="39"/>
    </location>
</feature>
<evidence type="ECO:0000313" key="4">
    <source>
        <dbReference type="Proteomes" id="UP000076632"/>
    </source>
</evidence>
<dbReference type="GeneID" id="28894131"/>
<dbReference type="RefSeq" id="XP_018189184.1">
    <property type="nucleotide sequence ID" value="XM_018328994.1"/>
</dbReference>
<name>A0A165HK02_XYLHT</name>
<dbReference type="Proteomes" id="UP000076632">
    <property type="component" value="Unassembled WGS sequence"/>
</dbReference>
<keyword evidence="4" id="KW-1185">Reference proteome</keyword>
<evidence type="ECO:0000259" key="2">
    <source>
        <dbReference type="Pfam" id="PF26176"/>
    </source>
</evidence>
<dbReference type="InterPro" id="IPR059095">
    <property type="entry name" value="Znf_C2H2_17_2nd"/>
</dbReference>
<dbReference type="OrthoDB" id="5062908at2759"/>
<dbReference type="STRING" id="1328760.A0A165HK02"/>
<dbReference type="OMA" id="HEYNDVA"/>
<protein>
    <recommendedName>
        <fullName evidence="2">C2H2-domain containing protein second zinc finger domain-containing protein</fullName>
    </recommendedName>
</protein>
<proteinExistence type="predicted"/>
<dbReference type="AlphaFoldDB" id="A0A165HK02"/>
<feature type="region of interest" description="Disordered" evidence="1">
    <location>
        <begin position="40"/>
        <end position="100"/>
    </location>
</feature>
<dbReference type="InParanoid" id="A0A165HK02"/>
<organism evidence="3 4">
    <name type="scientific">Xylona heveae (strain CBS 132557 / TC161)</name>
    <dbReference type="NCBI Taxonomy" id="1328760"/>
    <lineage>
        <taxon>Eukaryota</taxon>
        <taxon>Fungi</taxon>
        <taxon>Dikarya</taxon>
        <taxon>Ascomycota</taxon>
        <taxon>Pezizomycotina</taxon>
        <taxon>Xylonomycetes</taxon>
        <taxon>Xylonales</taxon>
        <taxon>Xylonaceae</taxon>
        <taxon>Xylona</taxon>
    </lineage>
</organism>
<sequence>MHGHGEKPHLCSYEGCDRSVPGNGFPRRWNLYDHMKRVHDYKGPSSTGSTSPAASPVSGHASNVQLQASRKRKGASSVDAHVVKRSKSVSSRDSRPSTPAMAVHLEALQTEEVRHLKEMEDQWAHRISTLQGQLNVLQDPQDISGHEHLRAQMASLQSLATEIRRLSPQQSTSEAYRYDRG</sequence>
<dbReference type="Gene3D" id="3.30.160.60">
    <property type="entry name" value="Classic Zinc Finger"/>
    <property type="match status" value="1"/>
</dbReference>
<accession>A0A165HK02</accession>
<evidence type="ECO:0000313" key="3">
    <source>
        <dbReference type="EMBL" id="KZF23629.1"/>
    </source>
</evidence>